<keyword evidence="5" id="KW-1185">Reference proteome</keyword>
<dbReference type="Gene3D" id="1.10.10.60">
    <property type="entry name" value="Homeodomain-like"/>
    <property type="match status" value="1"/>
</dbReference>
<dbReference type="SUPFAM" id="SSF46689">
    <property type="entry name" value="Homeodomain-like"/>
    <property type="match status" value="1"/>
</dbReference>
<organism evidence="4 5">
    <name type="scientific">Vreelandella olivaria</name>
    <dbReference type="NCBI Taxonomy" id="390919"/>
    <lineage>
        <taxon>Bacteria</taxon>
        <taxon>Pseudomonadati</taxon>
        <taxon>Pseudomonadota</taxon>
        <taxon>Gammaproteobacteria</taxon>
        <taxon>Oceanospirillales</taxon>
        <taxon>Halomonadaceae</taxon>
        <taxon>Vreelandella</taxon>
    </lineage>
</organism>
<evidence type="ECO:0000256" key="1">
    <source>
        <dbReference type="ARBA" id="ARBA00022553"/>
    </source>
</evidence>
<dbReference type="InterPro" id="IPR009057">
    <property type="entry name" value="Homeodomain-like_sf"/>
</dbReference>
<dbReference type="Proteomes" id="UP000289555">
    <property type="component" value="Chromosome"/>
</dbReference>
<dbReference type="InterPro" id="IPR050595">
    <property type="entry name" value="Bact_response_regulator"/>
</dbReference>
<evidence type="ECO:0000313" key="5">
    <source>
        <dbReference type="Proteomes" id="UP000289555"/>
    </source>
</evidence>
<name>A0ABN5X2B0_9GAMM</name>
<evidence type="ECO:0000256" key="2">
    <source>
        <dbReference type="PROSITE-ProRule" id="PRU00169"/>
    </source>
</evidence>
<dbReference type="InterPro" id="IPR001789">
    <property type="entry name" value="Sig_transdc_resp-reg_receiver"/>
</dbReference>
<dbReference type="Gene3D" id="3.40.50.2300">
    <property type="match status" value="1"/>
</dbReference>
<evidence type="ECO:0000259" key="3">
    <source>
        <dbReference type="PROSITE" id="PS50110"/>
    </source>
</evidence>
<dbReference type="Pfam" id="PF00072">
    <property type="entry name" value="Response_reg"/>
    <property type="match status" value="1"/>
</dbReference>
<feature type="modified residue" description="4-aspartylphosphate" evidence="2">
    <location>
        <position position="56"/>
    </location>
</feature>
<dbReference type="SUPFAM" id="SSF52172">
    <property type="entry name" value="CheY-like"/>
    <property type="match status" value="1"/>
</dbReference>
<dbReference type="SMART" id="SM00448">
    <property type="entry name" value="REC"/>
    <property type="match status" value="1"/>
</dbReference>
<proteinExistence type="predicted"/>
<dbReference type="PROSITE" id="PS50110">
    <property type="entry name" value="RESPONSE_REGULATORY"/>
    <property type="match status" value="1"/>
</dbReference>
<dbReference type="EMBL" id="AP019416">
    <property type="protein sequence ID" value="BBI51305.1"/>
    <property type="molecule type" value="Genomic_DNA"/>
</dbReference>
<dbReference type="InterPro" id="IPR011006">
    <property type="entry name" value="CheY-like_superfamily"/>
</dbReference>
<sequence length="203" mass="22238">MQTREQRLLIIDDDEMFCHVLNRALTRRGYEVIVAHDAEQALTMAAQHAPTMATLDLKLENSSGLKLLPELLATVPQCRIVVLTGYSSIATAVEAMKLGAVNYLCKPVDADDVLIAFERQAGDPDIELADNPPSINRITWEHIQKVLQEHDGNISATARALVCTAAPCSGNYKNARCVVKVTHLSRRDGKPGRVRGQVSARAL</sequence>
<keyword evidence="4" id="KW-0238">DNA-binding</keyword>
<evidence type="ECO:0000313" key="4">
    <source>
        <dbReference type="EMBL" id="BBI51305.1"/>
    </source>
</evidence>
<reference evidence="5" key="1">
    <citation type="journal article" date="2019" name="Microbiol. Resour. Announc.">
        <title>Complete Genome Sequence of Halomonas olivaria, a Moderately Halophilic Bacterium Isolated from Olive Processing Effluents, Obtained by Nanopore Sequencing.</title>
        <authorList>
            <person name="Nagata S."/>
            <person name="Ii K.M."/>
            <person name="Tsukimi T."/>
            <person name="Miura M.C."/>
            <person name="Galipon J."/>
            <person name="Arakawa K."/>
        </authorList>
    </citation>
    <scope>NUCLEOTIDE SEQUENCE [LARGE SCALE GENOMIC DNA]</scope>
    <source>
        <strain evidence="5">TYRC17</strain>
    </source>
</reference>
<protein>
    <submittedName>
        <fullName evidence="4">DNA-binding response regulator</fullName>
    </submittedName>
</protein>
<dbReference type="PANTHER" id="PTHR44591">
    <property type="entry name" value="STRESS RESPONSE REGULATOR PROTEIN 1"/>
    <property type="match status" value="1"/>
</dbReference>
<dbReference type="PANTHER" id="PTHR44591:SF3">
    <property type="entry name" value="RESPONSE REGULATORY DOMAIN-CONTAINING PROTEIN"/>
    <property type="match status" value="1"/>
</dbReference>
<accession>A0ABN5X2B0</accession>
<feature type="domain" description="Response regulatory" evidence="3">
    <location>
        <begin position="7"/>
        <end position="121"/>
    </location>
</feature>
<gene>
    <name evidence="4" type="ORF">HORIV_37260</name>
</gene>
<dbReference type="GO" id="GO:0003677">
    <property type="term" value="F:DNA binding"/>
    <property type="evidence" value="ECO:0007669"/>
    <property type="project" value="UniProtKB-KW"/>
</dbReference>
<dbReference type="CDD" id="cd17563">
    <property type="entry name" value="REC_RegA-like"/>
    <property type="match status" value="1"/>
</dbReference>
<keyword evidence="1 2" id="KW-0597">Phosphoprotein</keyword>